<evidence type="ECO:0000256" key="1">
    <source>
        <dbReference type="SAM" id="Phobius"/>
    </source>
</evidence>
<dbReference type="EMBL" id="VBOT01000080">
    <property type="protein sequence ID" value="TMQ51127.1"/>
    <property type="molecule type" value="Genomic_DNA"/>
</dbReference>
<dbReference type="PANTHER" id="PTHR32502">
    <property type="entry name" value="N-ACETYLGALACTOSAMINE PERMEASE II COMPONENT-RELATED"/>
    <property type="match status" value="1"/>
</dbReference>
<organism evidence="2 3">
    <name type="scientific">Eiseniibacteriota bacterium</name>
    <dbReference type="NCBI Taxonomy" id="2212470"/>
    <lineage>
        <taxon>Bacteria</taxon>
        <taxon>Candidatus Eiseniibacteriota</taxon>
    </lineage>
</organism>
<evidence type="ECO:0000313" key="2">
    <source>
        <dbReference type="EMBL" id="TMQ51127.1"/>
    </source>
</evidence>
<reference evidence="2 3" key="1">
    <citation type="journal article" date="2019" name="Nat. Microbiol.">
        <title>Mediterranean grassland soil C-N compound turnover is dependent on rainfall and depth, and is mediated by genomically divergent microorganisms.</title>
        <authorList>
            <person name="Diamond S."/>
            <person name="Andeer P.F."/>
            <person name="Li Z."/>
            <person name="Crits-Christoph A."/>
            <person name="Burstein D."/>
            <person name="Anantharaman K."/>
            <person name="Lane K.R."/>
            <person name="Thomas B.C."/>
            <person name="Pan C."/>
            <person name="Northen T.R."/>
            <person name="Banfield J.F."/>
        </authorList>
    </citation>
    <scope>NUCLEOTIDE SEQUENCE [LARGE SCALE GENOMIC DNA]</scope>
    <source>
        <strain evidence="2">WS_3</strain>
    </source>
</reference>
<protein>
    <submittedName>
        <fullName evidence="2">PTS system mannose/fructose/sorbose family transporter subunit IID</fullName>
    </submittedName>
</protein>
<dbReference type="Proteomes" id="UP000320184">
    <property type="component" value="Unassembled WGS sequence"/>
</dbReference>
<keyword evidence="1" id="KW-1133">Transmembrane helix</keyword>
<accession>A0A538SID3</accession>
<comment type="caution">
    <text evidence="2">The sequence shown here is derived from an EMBL/GenBank/DDBJ whole genome shotgun (WGS) entry which is preliminary data.</text>
</comment>
<dbReference type="AlphaFoldDB" id="A0A538SID3"/>
<feature type="transmembrane region" description="Helical" evidence="1">
    <location>
        <begin position="182"/>
        <end position="202"/>
    </location>
</feature>
<dbReference type="InterPro" id="IPR004704">
    <property type="entry name" value="PTS_IID_man"/>
</dbReference>
<keyword evidence="1" id="KW-0812">Transmembrane</keyword>
<evidence type="ECO:0000313" key="3">
    <source>
        <dbReference type="Proteomes" id="UP000320184"/>
    </source>
</evidence>
<dbReference type="InterPro" id="IPR050303">
    <property type="entry name" value="GatZ_KbaZ_carbometab"/>
</dbReference>
<dbReference type="PANTHER" id="PTHR32502:SF23">
    <property type="entry name" value="TRANSPORT PROTEIN, PTS SYSTEM"/>
    <property type="match status" value="1"/>
</dbReference>
<sequence>MTSRLRREDLVRMALRSSLLQATWNYERQQGLGWAWALQPALDRLYPGSLERCERLAEHTAFFNTQPTMASLALGAVAGLEERRAAGEGPDTDGMRRVKSALGSALAALGDRLFWFSLRPFAACVGVLLTLSGSRWGGLGLWLCYNLVHQSLRLWGVGWGYREGPEVLGAALRRRLERLTRLVGQLGSALVGVTIAVLLAPGGDSRPVSFQALLAIGLAAGLVVAHRGRPSPTAWALGAGFVSLAAVWFG</sequence>
<dbReference type="PROSITE" id="PS51108">
    <property type="entry name" value="PTS_EIID"/>
    <property type="match status" value="1"/>
</dbReference>
<proteinExistence type="predicted"/>
<dbReference type="GO" id="GO:0005886">
    <property type="term" value="C:plasma membrane"/>
    <property type="evidence" value="ECO:0007669"/>
    <property type="project" value="TreeGrafter"/>
</dbReference>
<feature type="transmembrane region" description="Helical" evidence="1">
    <location>
        <begin position="232"/>
        <end position="249"/>
    </location>
</feature>
<name>A0A538SID3_UNCEI</name>
<feature type="transmembrane region" description="Helical" evidence="1">
    <location>
        <begin position="208"/>
        <end position="225"/>
    </location>
</feature>
<keyword evidence="1" id="KW-0472">Membrane</keyword>
<dbReference type="Pfam" id="PF03613">
    <property type="entry name" value="EIID-AGA"/>
    <property type="match status" value="1"/>
</dbReference>
<dbReference type="GO" id="GO:0009401">
    <property type="term" value="P:phosphoenolpyruvate-dependent sugar phosphotransferase system"/>
    <property type="evidence" value="ECO:0007669"/>
    <property type="project" value="InterPro"/>
</dbReference>
<gene>
    <name evidence="2" type="ORF">E6K73_06650</name>
</gene>